<dbReference type="InterPro" id="IPR006059">
    <property type="entry name" value="SBP"/>
</dbReference>
<keyword evidence="4 5" id="KW-0732">Signal</keyword>
<dbReference type="CDD" id="cd14748">
    <property type="entry name" value="PBP2_UgpB"/>
    <property type="match status" value="1"/>
</dbReference>
<dbReference type="KEGG" id="mlz:F6J85_08050"/>
<dbReference type="PANTHER" id="PTHR43649">
    <property type="entry name" value="ARABINOSE-BINDING PROTEIN-RELATED"/>
    <property type="match status" value="1"/>
</dbReference>
<evidence type="ECO:0000313" key="7">
    <source>
        <dbReference type="Proteomes" id="UP000325516"/>
    </source>
</evidence>
<dbReference type="GO" id="GO:0030313">
    <property type="term" value="C:cell envelope"/>
    <property type="evidence" value="ECO:0007669"/>
    <property type="project" value="UniProtKB-SubCell"/>
</dbReference>
<evidence type="ECO:0000256" key="2">
    <source>
        <dbReference type="ARBA" id="ARBA00008520"/>
    </source>
</evidence>
<dbReference type="InterPro" id="IPR050490">
    <property type="entry name" value="Bact_solute-bd_prot1"/>
</dbReference>
<dbReference type="RefSeq" id="WP_150924555.1">
    <property type="nucleotide sequence ID" value="NZ_CP044232.1"/>
</dbReference>
<reference evidence="7" key="1">
    <citation type="submission" date="2019-09" db="EMBL/GenBank/DDBJ databases">
        <title>Mumia zhuanghuii sp. nov. isolated from the intestinal contents of plateau pika (Ochotona curzoniae) in the Qinghai-Tibet plateau of China.</title>
        <authorList>
            <person name="Tian Z."/>
        </authorList>
    </citation>
    <scope>NUCLEOTIDE SEQUENCE [LARGE SCALE GENOMIC DNA]</scope>
    <source>
        <strain evidence="7">L-031</strain>
    </source>
</reference>
<comment type="similarity">
    <text evidence="2">Belongs to the bacterial solute-binding protein 1 family.</text>
</comment>
<dbReference type="Proteomes" id="UP000325516">
    <property type="component" value="Chromosome"/>
</dbReference>
<evidence type="ECO:0000256" key="3">
    <source>
        <dbReference type="ARBA" id="ARBA00022448"/>
    </source>
</evidence>
<evidence type="ECO:0000313" key="6">
    <source>
        <dbReference type="EMBL" id="QEW03060.1"/>
    </source>
</evidence>
<dbReference type="PANTHER" id="PTHR43649:SF31">
    <property type="entry name" value="SN-GLYCEROL-3-PHOSPHATE-BINDING PERIPLASMIC PROTEIN UGPB"/>
    <property type="match status" value="1"/>
</dbReference>
<evidence type="ECO:0000256" key="5">
    <source>
        <dbReference type="SAM" id="SignalP"/>
    </source>
</evidence>
<accession>A0A5J6L3L5</accession>
<feature type="signal peptide" evidence="5">
    <location>
        <begin position="1"/>
        <end position="23"/>
    </location>
</feature>
<comment type="subcellular location">
    <subcellularLocation>
        <location evidence="1">Cell envelope</location>
    </subcellularLocation>
</comment>
<evidence type="ECO:0000256" key="4">
    <source>
        <dbReference type="ARBA" id="ARBA00022729"/>
    </source>
</evidence>
<dbReference type="Pfam" id="PF13416">
    <property type="entry name" value="SBP_bac_8"/>
    <property type="match status" value="1"/>
</dbReference>
<keyword evidence="7" id="KW-1185">Reference proteome</keyword>
<protein>
    <submittedName>
        <fullName evidence="6">ABC transporter substrate-binding protein</fullName>
    </submittedName>
</protein>
<sequence length="433" mass="46748">MKTQRLLRAGIGIAAVTSLTLLAGCSGGDDSAADSNSGVAPEGETTTIQFWHSMSGTNGESIDAVVESFNASQDEVEVVATFQGSYPETLTKLQQSIPAGTGPDISMIERAFVPLLAEAKVLADLNPFLESSDMSEDSFVEGLMGNITFDGELNAIPFNRSSPMLHVNKTALDELGLEVPTTWEETEAVANALVVKNGNETSRYGLTMNYESWWPISLIVQQGGSFFNEDGTAIGFDEEGVEAFEFIKRMQDSGALYYPPTTDSGNVVGQMFLGGQVAMVVNSSGSIGGYLQNATFDYQTAFLPEGERAAAPTGGANLVMLADSDKQDPAWAFLEWLINDPEGGQRFIKDTGYVPFTPAIAESEEFVELFEAEPQRKVAYDQLANSIDTNNSPHFAEIDQEFLKTIQAIMYDDADIETSLDAFIERANAILAD</sequence>
<name>A0A5J6L3L5_9MICO</name>
<feature type="chain" id="PRO_5038546528" evidence="5">
    <location>
        <begin position="24"/>
        <end position="433"/>
    </location>
</feature>
<gene>
    <name evidence="6" type="ORF">F6J85_08050</name>
</gene>
<organism evidence="6 7">
    <name type="scientific">Microbacterium lushaniae</name>
    <dbReference type="NCBI Taxonomy" id="2614639"/>
    <lineage>
        <taxon>Bacteria</taxon>
        <taxon>Bacillati</taxon>
        <taxon>Actinomycetota</taxon>
        <taxon>Actinomycetes</taxon>
        <taxon>Micrococcales</taxon>
        <taxon>Microbacteriaceae</taxon>
        <taxon>Microbacterium</taxon>
    </lineage>
</organism>
<dbReference type="Gene3D" id="3.40.190.10">
    <property type="entry name" value="Periplasmic binding protein-like II"/>
    <property type="match status" value="2"/>
</dbReference>
<proteinExistence type="inferred from homology"/>
<evidence type="ECO:0000256" key="1">
    <source>
        <dbReference type="ARBA" id="ARBA00004196"/>
    </source>
</evidence>
<keyword evidence="3" id="KW-0813">Transport</keyword>
<dbReference type="PROSITE" id="PS51257">
    <property type="entry name" value="PROKAR_LIPOPROTEIN"/>
    <property type="match status" value="1"/>
</dbReference>
<dbReference type="EMBL" id="CP044232">
    <property type="protein sequence ID" value="QEW03060.1"/>
    <property type="molecule type" value="Genomic_DNA"/>
</dbReference>
<dbReference type="SUPFAM" id="SSF53850">
    <property type="entry name" value="Periplasmic binding protein-like II"/>
    <property type="match status" value="1"/>
</dbReference>
<dbReference type="AlphaFoldDB" id="A0A5J6L3L5"/>